<dbReference type="AlphaFoldDB" id="M2UI79"/>
<dbReference type="EMBL" id="KB445582">
    <property type="protein sequence ID" value="EMD87652.1"/>
    <property type="molecule type" value="Genomic_DNA"/>
</dbReference>
<dbReference type="OrthoDB" id="3467882at2759"/>
<evidence type="ECO:0000313" key="3">
    <source>
        <dbReference type="Proteomes" id="UP000016936"/>
    </source>
</evidence>
<dbReference type="OMA" id="FYAYQID"/>
<reference evidence="2 3" key="1">
    <citation type="journal article" date="2012" name="PLoS Pathog.">
        <title>Diverse lifestyles and strategies of plant pathogenesis encoded in the genomes of eighteen Dothideomycetes fungi.</title>
        <authorList>
            <person name="Ohm R.A."/>
            <person name="Feau N."/>
            <person name="Henrissat B."/>
            <person name="Schoch C.L."/>
            <person name="Horwitz B.A."/>
            <person name="Barry K.W."/>
            <person name="Condon B.J."/>
            <person name="Copeland A.C."/>
            <person name="Dhillon B."/>
            <person name="Glaser F."/>
            <person name="Hesse C.N."/>
            <person name="Kosti I."/>
            <person name="LaButti K."/>
            <person name="Lindquist E.A."/>
            <person name="Lucas S."/>
            <person name="Salamov A.A."/>
            <person name="Bradshaw R.E."/>
            <person name="Ciuffetti L."/>
            <person name="Hamelin R.C."/>
            <person name="Kema G.H.J."/>
            <person name="Lawrence C."/>
            <person name="Scott J.A."/>
            <person name="Spatafora J.W."/>
            <person name="Turgeon B.G."/>
            <person name="de Wit P.J.G.M."/>
            <person name="Zhong S."/>
            <person name="Goodwin S.B."/>
            <person name="Grigoriev I.V."/>
        </authorList>
    </citation>
    <scope>NUCLEOTIDE SEQUENCE [LARGE SCALE GENOMIC DNA]</scope>
    <source>
        <strain evidence="3">C5 / ATCC 48332 / race O</strain>
    </source>
</reference>
<dbReference type="Proteomes" id="UP000016936">
    <property type="component" value="Unassembled WGS sequence"/>
</dbReference>
<sequence length="287" mass="32287">MRCSLLFTLFYLFVAAWAGGYQGCLERVWLYQAYLIDSLNDYNDQTIGWQCKDKGITKRTTTCSSWVRMPGSSSGSTLSYDQFIFNLGRVGDRTGWSVMSGGKLDLEATALNTYNKYLTPRPGQAPGTAKVKNFGAHLAVKGTFEWNACIMKVGEVVDRTYRDKSAGMDDATKKLFKDFDMMRELVIKARAADHAPFLINEARQKLSGMNIELEPLGTNPVDPNKKWETVDWTATEKAALEAGDKDAGKKIRKFLGDWYSGNKDARDHDQVINSFKHQRDQQLACGR</sequence>
<keyword evidence="3" id="KW-1185">Reference proteome</keyword>
<proteinExistence type="predicted"/>
<gene>
    <name evidence="2" type="ORF">COCHEDRAFT_1034035</name>
</gene>
<feature type="signal peptide" evidence="1">
    <location>
        <begin position="1"/>
        <end position="18"/>
    </location>
</feature>
<keyword evidence="1" id="KW-0732">Signal</keyword>
<evidence type="ECO:0000256" key="1">
    <source>
        <dbReference type="SAM" id="SignalP"/>
    </source>
</evidence>
<accession>M2UI79</accession>
<dbReference type="eggNOG" id="ENOG502SM92">
    <property type="taxonomic scope" value="Eukaryota"/>
</dbReference>
<evidence type="ECO:0000313" key="2">
    <source>
        <dbReference type="EMBL" id="EMD87652.1"/>
    </source>
</evidence>
<feature type="chain" id="PRO_5004027313" evidence="1">
    <location>
        <begin position="19"/>
        <end position="287"/>
    </location>
</feature>
<dbReference type="HOGENOM" id="CLU_081362_0_0_1"/>
<reference evidence="3" key="2">
    <citation type="journal article" date="2013" name="PLoS Genet.">
        <title>Comparative genome structure, secondary metabolite, and effector coding capacity across Cochliobolus pathogens.</title>
        <authorList>
            <person name="Condon B.J."/>
            <person name="Leng Y."/>
            <person name="Wu D."/>
            <person name="Bushley K.E."/>
            <person name="Ohm R.A."/>
            <person name="Otillar R."/>
            <person name="Martin J."/>
            <person name="Schackwitz W."/>
            <person name="Grimwood J."/>
            <person name="MohdZainudin N."/>
            <person name="Xue C."/>
            <person name="Wang R."/>
            <person name="Manning V.A."/>
            <person name="Dhillon B."/>
            <person name="Tu Z.J."/>
            <person name="Steffenson B.J."/>
            <person name="Salamov A."/>
            <person name="Sun H."/>
            <person name="Lowry S."/>
            <person name="LaButti K."/>
            <person name="Han J."/>
            <person name="Copeland A."/>
            <person name="Lindquist E."/>
            <person name="Barry K."/>
            <person name="Schmutz J."/>
            <person name="Baker S.E."/>
            <person name="Ciuffetti L.M."/>
            <person name="Grigoriev I.V."/>
            <person name="Zhong S."/>
            <person name="Turgeon B.G."/>
        </authorList>
    </citation>
    <scope>NUCLEOTIDE SEQUENCE [LARGE SCALE GENOMIC DNA]</scope>
    <source>
        <strain evidence="3">C5 / ATCC 48332 / race O</strain>
    </source>
</reference>
<protein>
    <submittedName>
        <fullName evidence="2">Uncharacterized protein</fullName>
    </submittedName>
</protein>
<organism evidence="2 3">
    <name type="scientific">Cochliobolus heterostrophus (strain C5 / ATCC 48332 / race O)</name>
    <name type="common">Southern corn leaf blight fungus</name>
    <name type="synonym">Bipolaris maydis</name>
    <dbReference type="NCBI Taxonomy" id="701091"/>
    <lineage>
        <taxon>Eukaryota</taxon>
        <taxon>Fungi</taxon>
        <taxon>Dikarya</taxon>
        <taxon>Ascomycota</taxon>
        <taxon>Pezizomycotina</taxon>
        <taxon>Dothideomycetes</taxon>
        <taxon>Pleosporomycetidae</taxon>
        <taxon>Pleosporales</taxon>
        <taxon>Pleosporineae</taxon>
        <taxon>Pleosporaceae</taxon>
        <taxon>Bipolaris</taxon>
    </lineage>
</organism>
<name>M2UI79_COCH5</name>